<sequence length="158" mass="18179">MTSLSKREFLTNTFPELLNNLDLDTKANFGLMTPQHMVEHLIMALGIATTKFEGERIKPASEQQLGMQQFIKSGSVLVHRPSEKTKADLPPLKYASLEEAITNIPDAVEKYYAFQDNNPNYIPYASFMGEVSYADVELFHYMHIKYHLWQFGLLEQYP</sequence>
<dbReference type="GO" id="GO:0016787">
    <property type="term" value="F:hydrolase activity"/>
    <property type="evidence" value="ECO:0007669"/>
    <property type="project" value="UniProtKB-KW"/>
</dbReference>
<keyword evidence="2" id="KW-1185">Reference proteome</keyword>
<protein>
    <submittedName>
        <fullName evidence="1">Oxepin-CoA hydrolase / 3-oxo-5,6-dehydrosuberyl-CoA semialdehyde dehydrogenase</fullName>
    </submittedName>
</protein>
<dbReference type="Proteomes" id="UP000198990">
    <property type="component" value="Unassembled WGS sequence"/>
</dbReference>
<dbReference type="OrthoDB" id="9801625at2"/>
<dbReference type="AlphaFoldDB" id="A0A1H7WCV6"/>
<name>A0A1H7WCV6_9FLAO</name>
<dbReference type="EMBL" id="FNZN01000011">
    <property type="protein sequence ID" value="SEM19320.1"/>
    <property type="molecule type" value="Genomic_DNA"/>
</dbReference>
<evidence type="ECO:0000313" key="2">
    <source>
        <dbReference type="Proteomes" id="UP000198990"/>
    </source>
</evidence>
<dbReference type="RefSeq" id="WP_091627025.1">
    <property type="nucleotide sequence ID" value="NZ_FNZN01000011.1"/>
</dbReference>
<evidence type="ECO:0000313" key="1">
    <source>
        <dbReference type="EMBL" id="SEM19320.1"/>
    </source>
</evidence>
<gene>
    <name evidence="1" type="ORF">SAMN04488008_11149</name>
</gene>
<reference evidence="2" key="1">
    <citation type="submission" date="2016-10" db="EMBL/GenBank/DDBJ databases">
        <authorList>
            <person name="Varghese N."/>
            <person name="Submissions S."/>
        </authorList>
    </citation>
    <scope>NUCLEOTIDE SEQUENCE [LARGE SCALE GENOMIC DNA]</scope>
    <source>
        <strain evidence="2">DSM 16471</strain>
    </source>
</reference>
<organism evidence="1 2">
    <name type="scientific">Maribacter orientalis</name>
    <dbReference type="NCBI Taxonomy" id="228957"/>
    <lineage>
        <taxon>Bacteria</taxon>
        <taxon>Pseudomonadati</taxon>
        <taxon>Bacteroidota</taxon>
        <taxon>Flavobacteriia</taxon>
        <taxon>Flavobacteriales</taxon>
        <taxon>Flavobacteriaceae</taxon>
        <taxon>Maribacter</taxon>
    </lineage>
</organism>
<accession>A0A1H7WCV6</accession>
<proteinExistence type="predicted"/>
<dbReference type="STRING" id="228957.SAMN04488008_11149"/>
<keyword evidence="1" id="KW-0378">Hydrolase</keyword>